<evidence type="ECO:0000313" key="1">
    <source>
        <dbReference type="EMBL" id="RCW45622.1"/>
    </source>
</evidence>
<accession>A0A368VXV2</accession>
<comment type="caution">
    <text evidence="1">The sequence shown here is derived from an EMBL/GenBank/DDBJ whole genome shotgun (WGS) entry which is preliminary data.</text>
</comment>
<dbReference type="OrthoDB" id="2382322at2"/>
<reference evidence="1 2" key="1">
    <citation type="submission" date="2018-07" db="EMBL/GenBank/DDBJ databases">
        <title>Genomic Encyclopedia of Type Strains, Phase III (KMG-III): the genomes of soil and plant-associated and newly described type strains.</title>
        <authorList>
            <person name="Whitman W."/>
        </authorList>
    </citation>
    <scope>NUCLEOTIDE SEQUENCE [LARGE SCALE GENOMIC DNA]</scope>
    <source>
        <strain evidence="1 2">CECT 7506</strain>
    </source>
</reference>
<gene>
    <name evidence="1" type="ORF">DFP97_110212</name>
</gene>
<name>A0A368VXV2_9BACL</name>
<dbReference type="Pfam" id="PF13046">
    <property type="entry name" value="DUF3906"/>
    <property type="match status" value="1"/>
</dbReference>
<proteinExistence type="predicted"/>
<dbReference type="InterPro" id="IPR024998">
    <property type="entry name" value="DUF3906"/>
</dbReference>
<keyword evidence="2" id="KW-1185">Reference proteome</keyword>
<evidence type="ECO:0000313" key="2">
    <source>
        <dbReference type="Proteomes" id="UP000252415"/>
    </source>
</evidence>
<sequence length="69" mass="7995">MFLYKIEVELADKMAYLIILAETDEKAFDVVESHIERHFIKKPEIRSIALVEKKRTEAGNGYVIEGAFH</sequence>
<protein>
    <submittedName>
        <fullName evidence="1">Uncharacterized protein DUF3906</fullName>
    </submittedName>
</protein>
<dbReference type="Proteomes" id="UP000252415">
    <property type="component" value="Unassembled WGS sequence"/>
</dbReference>
<dbReference type="EMBL" id="QPJD01000010">
    <property type="protein sequence ID" value="RCW45622.1"/>
    <property type="molecule type" value="Genomic_DNA"/>
</dbReference>
<organism evidence="1 2">
    <name type="scientific">Paenibacillus prosopidis</name>
    <dbReference type="NCBI Taxonomy" id="630520"/>
    <lineage>
        <taxon>Bacteria</taxon>
        <taxon>Bacillati</taxon>
        <taxon>Bacillota</taxon>
        <taxon>Bacilli</taxon>
        <taxon>Bacillales</taxon>
        <taxon>Paenibacillaceae</taxon>
        <taxon>Paenibacillus</taxon>
    </lineage>
</organism>
<dbReference type="RefSeq" id="WP_114381459.1">
    <property type="nucleotide sequence ID" value="NZ_QPJD01000010.1"/>
</dbReference>
<dbReference type="AlphaFoldDB" id="A0A368VXV2"/>